<reference evidence="1 2" key="1">
    <citation type="journal article" date="2024" name="Appl. Microbiol. Biotechnol.">
        <title>Biosynthetic gene clusters with biotechnological applications in novel Antarctic isolates from Actinomycetota.</title>
        <authorList>
            <person name="Bruna P."/>
            <person name="Nunez-Montero K."/>
            <person name="Contreras M.J."/>
            <person name="Leal K."/>
            <person name="Garcia M."/>
            <person name="Abanto M."/>
            <person name="Barrientos L."/>
        </authorList>
    </citation>
    <scope>NUCLEOTIDE SEQUENCE [LARGE SCALE GENOMIC DNA]</scope>
    <source>
        <strain evidence="1 2">Se16.17</strain>
    </source>
</reference>
<dbReference type="EMBL" id="JBBMFV010000004">
    <property type="protein sequence ID" value="MEO3940671.1"/>
    <property type="molecule type" value="Genomic_DNA"/>
</dbReference>
<sequence>MPVAFVCRTRSSMSPQELFDLSRNIDAHVGSMTKSREKAIGGVTSGLISQGETVTWQAWHLGVRFRMTSRITGMEAPASFSDEQVKGPFKYLRHTHEFRPDGDGTLMVDTVEFAAPFGPLGRLAEKLVLARYMENLIGKRNEFLVAQAPSAATPPSPDSRQ</sequence>
<name>A0ABV0GQ25_PAENI</name>
<keyword evidence="2" id="KW-1185">Reference proteome</keyword>
<comment type="caution">
    <text evidence="1">The sequence shown here is derived from an EMBL/GenBank/DDBJ whole genome shotgun (WGS) entry which is preliminary data.</text>
</comment>
<dbReference type="RefSeq" id="WP_347782123.1">
    <property type="nucleotide sequence ID" value="NZ_JBBMFV010000004.1"/>
</dbReference>
<accession>A0ABV0GQ25</accession>
<dbReference type="Pfam" id="PF10604">
    <property type="entry name" value="Polyketide_cyc2"/>
    <property type="match status" value="1"/>
</dbReference>
<dbReference type="InterPro" id="IPR019587">
    <property type="entry name" value="Polyketide_cyclase/dehydratase"/>
</dbReference>
<dbReference type="Gene3D" id="3.30.530.20">
    <property type="match status" value="1"/>
</dbReference>
<evidence type="ECO:0000313" key="1">
    <source>
        <dbReference type="EMBL" id="MEO3940671.1"/>
    </source>
</evidence>
<dbReference type="Proteomes" id="UP001448614">
    <property type="component" value="Unassembled WGS sequence"/>
</dbReference>
<gene>
    <name evidence="1" type="ORF">V3C41_06265</name>
</gene>
<organism evidence="1 2">
    <name type="scientific">Paenarthrobacter nicotinovorans</name>
    <name type="common">Arthrobacter nicotinovorans</name>
    <dbReference type="NCBI Taxonomy" id="29320"/>
    <lineage>
        <taxon>Bacteria</taxon>
        <taxon>Bacillati</taxon>
        <taxon>Actinomycetota</taxon>
        <taxon>Actinomycetes</taxon>
        <taxon>Micrococcales</taxon>
        <taxon>Micrococcaceae</taxon>
        <taxon>Paenarthrobacter</taxon>
    </lineage>
</organism>
<dbReference type="CDD" id="cd07820">
    <property type="entry name" value="SRPBCC_3"/>
    <property type="match status" value="1"/>
</dbReference>
<dbReference type="SUPFAM" id="SSF55961">
    <property type="entry name" value="Bet v1-like"/>
    <property type="match status" value="1"/>
</dbReference>
<dbReference type="InterPro" id="IPR023393">
    <property type="entry name" value="START-like_dom_sf"/>
</dbReference>
<evidence type="ECO:0000313" key="2">
    <source>
        <dbReference type="Proteomes" id="UP001448614"/>
    </source>
</evidence>
<proteinExistence type="predicted"/>
<protein>
    <submittedName>
        <fullName evidence="1">SRPBCC family protein</fullName>
    </submittedName>
</protein>